<keyword evidence="8" id="KW-0325">Glycoprotein</keyword>
<dbReference type="Pfam" id="PF08276">
    <property type="entry name" value="PAN_2"/>
    <property type="match status" value="1"/>
</dbReference>
<evidence type="ECO:0000256" key="5">
    <source>
        <dbReference type="ARBA" id="ARBA00022741"/>
    </source>
</evidence>
<evidence type="ECO:0000256" key="7">
    <source>
        <dbReference type="ARBA" id="ARBA00022840"/>
    </source>
</evidence>
<dbReference type="GO" id="GO:0005524">
    <property type="term" value="F:ATP binding"/>
    <property type="evidence" value="ECO:0007669"/>
    <property type="project" value="UniProtKB-KW"/>
</dbReference>
<evidence type="ECO:0000256" key="3">
    <source>
        <dbReference type="ARBA" id="ARBA00022679"/>
    </source>
</evidence>
<dbReference type="InterPro" id="IPR011009">
    <property type="entry name" value="Kinase-like_dom_sf"/>
</dbReference>
<dbReference type="Gramene" id="OE9A001550T1">
    <property type="protein sequence ID" value="OE9A001550C1"/>
    <property type="gene ID" value="OE9A001550"/>
</dbReference>
<reference evidence="13 14" key="1">
    <citation type="submission" date="2019-12" db="EMBL/GenBank/DDBJ databases">
        <authorList>
            <person name="Alioto T."/>
            <person name="Alioto T."/>
            <person name="Gomez Garrido J."/>
        </authorList>
    </citation>
    <scope>NUCLEOTIDE SEQUENCE [LARGE SCALE GENOMIC DNA]</scope>
</reference>
<dbReference type="PANTHER" id="PTHR32444">
    <property type="entry name" value="BULB-TYPE LECTIN DOMAIN-CONTAINING PROTEIN"/>
    <property type="match status" value="1"/>
</dbReference>
<keyword evidence="5" id="KW-0547">Nucleotide-binding</keyword>
<evidence type="ECO:0000313" key="14">
    <source>
        <dbReference type="Proteomes" id="UP000594638"/>
    </source>
</evidence>
<evidence type="ECO:0000256" key="4">
    <source>
        <dbReference type="ARBA" id="ARBA00022729"/>
    </source>
</evidence>
<gene>
    <name evidence="13" type="ORF">OLEA9_A001550</name>
</gene>
<dbReference type="InterPro" id="IPR003609">
    <property type="entry name" value="Pan_app"/>
</dbReference>
<feature type="domain" description="Bulb-type lectin" evidence="12">
    <location>
        <begin position="41"/>
        <end position="168"/>
    </location>
</feature>
<protein>
    <recommendedName>
        <fullName evidence="1">non-specific serine/threonine protein kinase</fullName>
        <ecNumber evidence="1">2.7.11.1</ecNumber>
    </recommendedName>
</protein>
<evidence type="ECO:0000256" key="8">
    <source>
        <dbReference type="ARBA" id="ARBA00023180"/>
    </source>
</evidence>
<dbReference type="PROSITE" id="PS50011">
    <property type="entry name" value="PROTEIN_KINASE_DOM"/>
    <property type="match status" value="1"/>
</dbReference>
<dbReference type="PANTHER" id="PTHR32444:SF198">
    <property type="entry name" value="BULB-TYPE LECTIN DOMAIN-CONTAINING PROTEIN"/>
    <property type="match status" value="1"/>
</dbReference>
<dbReference type="Gene3D" id="2.90.10.10">
    <property type="entry name" value="Bulb-type lectin domain"/>
    <property type="match status" value="1"/>
</dbReference>
<feature type="domain" description="Protein kinase" evidence="11">
    <location>
        <begin position="125"/>
        <end position="385"/>
    </location>
</feature>
<name>A0A8S0RQ75_OLEEU</name>
<dbReference type="FunFam" id="1.10.510.10:FF:001023">
    <property type="entry name" value="Os07g0541700 protein"/>
    <property type="match status" value="1"/>
</dbReference>
<dbReference type="EC" id="2.7.11.1" evidence="1"/>
<evidence type="ECO:0000256" key="6">
    <source>
        <dbReference type="ARBA" id="ARBA00022777"/>
    </source>
</evidence>
<evidence type="ECO:0000256" key="10">
    <source>
        <dbReference type="ARBA" id="ARBA00048679"/>
    </source>
</evidence>
<dbReference type="EMBL" id="CACTIH010003670">
    <property type="protein sequence ID" value="CAA2981378.1"/>
    <property type="molecule type" value="Genomic_DNA"/>
</dbReference>
<sequence length="385" mass="43331">MGFFPTNIVELTINSQILTLFVLQSLFTLLCLPRLGFCAETDTITRNLVLKDPDTISSRGNVSKLGFVSPDNTTKDRYFGVFYSVSESTVIWVANRDKPIPSSSGSVTISRDGNVVLKNGERFDPKNSQEWGRGNWSGGCVRRKPLLCDQHNNTSDGGKEDGFLRLLYMKVPDFTERGPSRTVEECRSLCSMNCSCIANAHDTNLGRMFWSRGLIDIQRFSNVGEDLYIHLASSELGAKGKIDAKLYEAGQTYPSDSAGILIKDDMDKINLEEFPLFTFETLANATDRFHDDNMFVKGGFGPVYKGELVHGKEIAVKRLQQHLDKEWKNLRMKWTDSILKIIHRDLKPSHVLMDDDYNLKISDFGMARIFGGNQDQANTRRVVGT</sequence>
<dbReference type="SUPFAM" id="SSF51110">
    <property type="entry name" value="alpha-D-mannose-specific plant lectins"/>
    <property type="match status" value="1"/>
</dbReference>
<dbReference type="InterPro" id="IPR000719">
    <property type="entry name" value="Prot_kinase_dom"/>
</dbReference>
<dbReference type="InterPro" id="IPR036426">
    <property type="entry name" value="Bulb-type_lectin_dom_sf"/>
</dbReference>
<evidence type="ECO:0000256" key="2">
    <source>
        <dbReference type="ARBA" id="ARBA00022527"/>
    </source>
</evidence>
<evidence type="ECO:0000313" key="13">
    <source>
        <dbReference type="EMBL" id="CAA2981378.1"/>
    </source>
</evidence>
<dbReference type="InterPro" id="IPR001480">
    <property type="entry name" value="Bulb-type_lectin_dom"/>
</dbReference>
<evidence type="ECO:0000256" key="9">
    <source>
        <dbReference type="ARBA" id="ARBA00047899"/>
    </source>
</evidence>
<keyword evidence="7" id="KW-0067">ATP-binding</keyword>
<evidence type="ECO:0000259" key="11">
    <source>
        <dbReference type="PROSITE" id="PS50011"/>
    </source>
</evidence>
<dbReference type="Gene3D" id="1.10.510.10">
    <property type="entry name" value="Transferase(Phosphotransferase) domain 1"/>
    <property type="match status" value="1"/>
</dbReference>
<comment type="catalytic activity">
    <reaction evidence="9">
        <text>L-threonyl-[protein] + ATP = O-phospho-L-threonyl-[protein] + ADP + H(+)</text>
        <dbReference type="Rhea" id="RHEA:46608"/>
        <dbReference type="Rhea" id="RHEA-COMP:11060"/>
        <dbReference type="Rhea" id="RHEA-COMP:11605"/>
        <dbReference type="ChEBI" id="CHEBI:15378"/>
        <dbReference type="ChEBI" id="CHEBI:30013"/>
        <dbReference type="ChEBI" id="CHEBI:30616"/>
        <dbReference type="ChEBI" id="CHEBI:61977"/>
        <dbReference type="ChEBI" id="CHEBI:456216"/>
        <dbReference type="EC" id="2.7.11.1"/>
    </reaction>
</comment>
<dbReference type="SMART" id="SM00108">
    <property type="entry name" value="B_lectin"/>
    <property type="match status" value="1"/>
</dbReference>
<dbReference type="Pfam" id="PF01453">
    <property type="entry name" value="B_lectin"/>
    <property type="match status" value="1"/>
</dbReference>
<dbReference type="Pfam" id="PF00069">
    <property type="entry name" value="Pkinase"/>
    <property type="match status" value="1"/>
</dbReference>
<keyword evidence="4" id="KW-0732">Signal</keyword>
<keyword evidence="3" id="KW-0808">Transferase</keyword>
<dbReference type="SUPFAM" id="SSF56112">
    <property type="entry name" value="Protein kinase-like (PK-like)"/>
    <property type="match status" value="1"/>
</dbReference>
<keyword evidence="14" id="KW-1185">Reference proteome</keyword>
<evidence type="ECO:0000259" key="12">
    <source>
        <dbReference type="PROSITE" id="PS50927"/>
    </source>
</evidence>
<dbReference type="GO" id="GO:0004674">
    <property type="term" value="F:protein serine/threonine kinase activity"/>
    <property type="evidence" value="ECO:0007669"/>
    <property type="project" value="UniProtKB-KW"/>
</dbReference>
<dbReference type="AlphaFoldDB" id="A0A8S0RQ75"/>
<evidence type="ECO:0000256" key="1">
    <source>
        <dbReference type="ARBA" id="ARBA00012513"/>
    </source>
</evidence>
<proteinExistence type="predicted"/>
<keyword evidence="6" id="KW-0418">Kinase</keyword>
<accession>A0A8S0RQ75</accession>
<dbReference type="Gene3D" id="3.30.200.20">
    <property type="entry name" value="Phosphorylase Kinase, domain 1"/>
    <property type="match status" value="1"/>
</dbReference>
<comment type="caution">
    <text evidence="13">The sequence shown here is derived from an EMBL/GenBank/DDBJ whole genome shotgun (WGS) entry which is preliminary data.</text>
</comment>
<dbReference type="OrthoDB" id="1934880at2759"/>
<dbReference type="CDD" id="cd01098">
    <property type="entry name" value="PAN_AP_plant"/>
    <property type="match status" value="1"/>
</dbReference>
<organism evidence="13 14">
    <name type="scientific">Olea europaea subsp. europaea</name>
    <dbReference type="NCBI Taxonomy" id="158383"/>
    <lineage>
        <taxon>Eukaryota</taxon>
        <taxon>Viridiplantae</taxon>
        <taxon>Streptophyta</taxon>
        <taxon>Embryophyta</taxon>
        <taxon>Tracheophyta</taxon>
        <taxon>Spermatophyta</taxon>
        <taxon>Magnoliopsida</taxon>
        <taxon>eudicotyledons</taxon>
        <taxon>Gunneridae</taxon>
        <taxon>Pentapetalae</taxon>
        <taxon>asterids</taxon>
        <taxon>lamiids</taxon>
        <taxon>Lamiales</taxon>
        <taxon>Oleaceae</taxon>
        <taxon>Oleeae</taxon>
        <taxon>Olea</taxon>
    </lineage>
</organism>
<dbReference type="Proteomes" id="UP000594638">
    <property type="component" value="Unassembled WGS sequence"/>
</dbReference>
<keyword evidence="2" id="KW-0723">Serine/threonine-protein kinase</keyword>
<comment type="catalytic activity">
    <reaction evidence="10">
        <text>L-seryl-[protein] + ATP = O-phospho-L-seryl-[protein] + ADP + H(+)</text>
        <dbReference type="Rhea" id="RHEA:17989"/>
        <dbReference type="Rhea" id="RHEA-COMP:9863"/>
        <dbReference type="Rhea" id="RHEA-COMP:11604"/>
        <dbReference type="ChEBI" id="CHEBI:15378"/>
        <dbReference type="ChEBI" id="CHEBI:29999"/>
        <dbReference type="ChEBI" id="CHEBI:30616"/>
        <dbReference type="ChEBI" id="CHEBI:83421"/>
        <dbReference type="ChEBI" id="CHEBI:456216"/>
        <dbReference type="EC" id="2.7.11.1"/>
    </reaction>
</comment>
<dbReference type="PROSITE" id="PS50927">
    <property type="entry name" value="BULB_LECTIN"/>
    <property type="match status" value="1"/>
</dbReference>